<evidence type="ECO:0000313" key="4">
    <source>
        <dbReference type="EMBL" id="GIP52775.1"/>
    </source>
</evidence>
<protein>
    <recommendedName>
        <fullName evidence="6">Prepilin-type N-terminal cleavage/methylation domain-containing protein</fullName>
    </recommendedName>
</protein>
<dbReference type="EMBL" id="BOSL01000004">
    <property type="protein sequence ID" value="GIP52775.1"/>
    <property type="molecule type" value="Genomic_DNA"/>
</dbReference>
<keyword evidence="3" id="KW-0812">Transmembrane</keyword>
<feature type="transmembrane region" description="Helical" evidence="3">
    <location>
        <begin position="6"/>
        <end position="24"/>
    </location>
</feature>
<comment type="caution">
    <text evidence="4">The sequence shown here is derived from an EMBL/GenBank/DDBJ whole genome shotgun (WGS) entry which is preliminary data.</text>
</comment>
<keyword evidence="2" id="KW-0178">Competence</keyword>
<dbReference type="Proteomes" id="UP000679992">
    <property type="component" value="Unassembled WGS sequence"/>
</dbReference>
<evidence type="ECO:0000256" key="1">
    <source>
        <dbReference type="ARBA" id="ARBA00004241"/>
    </source>
</evidence>
<keyword evidence="3" id="KW-1133">Transmembrane helix</keyword>
<name>A0ABQ4M9V9_9BACL</name>
<proteinExistence type="predicted"/>
<keyword evidence="5" id="KW-1185">Reference proteome</keyword>
<comment type="subcellular location">
    <subcellularLocation>
        <location evidence="1">Cell surface</location>
    </subcellularLocation>
</comment>
<reference evidence="4 5" key="1">
    <citation type="submission" date="2021-03" db="EMBL/GenBank/DDBJ databases">
        <title>Antimicrobial resistance genes in bacteria isolated from Japanese honey, and their potential for conferring macrolide and lincosamide resistance in the American foulbrood pathogen Paenibacillus larvae.</title>
        <authorList>
            <person name="Okamoto M."/>
            <person name="Kumagai M."/>
            <person name="Kanamori H."/>
            <person name="Takamatsu D."/>
        </authorList>
    </citation>
    <scope>NUCLEOTIDE SEQUENCE [LARGE SCALE GENOMIC DNA]</scope>
    <source>
        <strain evidence="4 5">J42TS3</strain>
    </source>
</reference>
<evidence type="ECO:0000256" key="2">
    <source>
        <dbReference type="ARBA" id="ARBA00023287"/>
    </source>
</evidence>
<dbReference type="NCBIfam" id="TIGR02532">
    <property type="entry name" value="IV_pilin_GFxxxE"/>
    <property type="match status" value="1"/>
</dbReference>
<accession>A0ABQ4M9V9</accession>
<gene>
    <name evidence="4" type="ORF">J42TS3_18100</name>
</gene>
<evidence type="ECO:0008006" key="6">
    <source>
        <dbReference type="Google" id="ProtNLM"/>
    </source>
</evidence>
<organism evidence="4 5">
    <name type="scientific">Paenibacillus vini</name>
    <dbReference type="NCBI Taxonomy" id="1476024"/>
    <lineage>
        <taxon>Bacteria</taxon>
        <taxon>Bacillati</taxon>
        <taxon>Bacillota</taxon>
        <taxon>Bacilli</taxon>
        <taxon>Bacillales</taxon>
        <taxon>Paenibacillaceae</taxon>
        <taxon>Paenibacillus</taxon>
    </lineage>
</organism>
<dbReference type="InterPro" id="IPR012902">
    <property type="entry name" value="N_methyl_site"/>
</dbReference>
<sequence>MTLIEVAIALVIISIVSLYFLSYFTNSEAQSKLTNQKLSATHLANAELHKVQAIPFNDLEGRLTASNCTQLPEQTSNEIYVIDTQICRNHPKYTSNPDVLYITITTSWAPDKDQPGQYKHKVSIVGAAKKNYAIDGGK</sequence>
<keyword evidence="3" id="KW-0472">Membrane</keyword>
<evidence type="ECO:0000313" key="5">
    <source>
        <dbReference type="Proteomes" id="UP000679992"/>
    </source>
</evidence>
<dbReference type="InterPro" id="IPR045584">
    <property type="entry name" value="Pilin-like"/>
</dbReference>
<evidence type="ECO:0000256" key="3">
    <source>
        <dbReference type="SAM" id="Phobius"/>
    </source>
</evidence>
<dbReference type="SUPFAM" id="SSF54523">
    <property type="entry name" value="Pili subunits"/>
    <property type="match status" value="1"/>
</dbReference>